<evidence type="ECO:0000313" key="2">
    <source>
        <dbReference type="Proteomes" id="UP000639504"/>
    </source>
</evidence>
<protein>
    <submittedName>
        <fullName evidence="1">Uncharacterized protein</fullName>
    </submittedName>
</protein>
<sequence length="229" mass="26199">MKKLFNIKITELKPADLFEKLSRHAHLSLENHGLYDLTFEDNKISGFFWAREAVVVPNELDLHTLGEPLTFYKLNRFEFSLKHINKYEYLLTISSSSRSIKPLLKLLQETTDTQVFVSQIEISLTSLIHQIEKVSSAPIEITHAYASNQVLSKSEKITFSVYSTENAINAAQKTITGTTIKFDRIRLRTSHEGTFLTLDIKSNCLYSISESSSEIEKILECYVLSTQEK</sequence>
<comment type="caution">
    <text evidence="1">The sequence shown here is derived from an EMBL/GenBank/DDBJ whole genome shotgun (WGS) entry which is preliminary data.</text>
</comment>
<name>A0AAW4C270_PSEPU</name>
<evidence type="ECO:0000313" key="1">
    <source>
        <dbReference type="EMBL" id="MBF8738835.1"/>
    </source>
</evidence>
<accession>A0AAW4C270</accession>
<dbReference type="EMBL" id="JADLKB010000052">
    <property type="protein sequence ID" value="MBF8738835.1"/>
    <property type="molecule type" value="Genomic_DNA"/>
</dbReference>
<proteinExistence type="predicted"/>
<reference evidence="1" key="1">
    <citation type="submission" date="2020-10" db="EMBL/GenBank/DDBJ databases">
        <title>Genome sequences of Pseudomonas isolates.</title>
        <authorList>
            <person name="Wessels L."/>
            <person name="Reich F."/>
            <person name="Hammerl J."/>
        </authorList>
    </citation>
    <scope>NUCLEOTIDE SEQUENCE</scope>
    <source>
        <strain evidence="1">20-MO00640-0</strain>
    </source>
</reference>
<dbReference type="Proteomes" id="UP000639504">
    <property type="component" value="Unassembled WGS sequence"/>
</dbReference>
<dbReference type="RefSeq" id="WP_196183701.1">
    <property type="nucleotide sequence ID" value="NZ_JADLJW010000058.1"/>
</dbReference>
<gene>
    <name evidence="1" type="ORF">IR015_25860</name>
</gene>
<dbReference type="AlphaFoldDB" id="A0AAW4C270"/>
<organism evidence="1 2">
    <name type="scientific">Pseudomonas putida</name>
    <name type="common">Arthrobacter siderocapsulatus</name>
    <dbReference type="NCBI Taxonomy" id="303"/>
    <lineage>
        <taxon>Bacteria</taxon>
        <taxon>Pseudomonadati</taxon>
        <taxon>Pseudomonadota</taxon>
        <taxon>Gammaproteobacteria</taxon>
        <taxon>Pseudomonadales</taxon>
        <taxon>Pseudomonadaceae</taxon>
        <taxon>Pseudomonas</taxon>
    </lineage>
</organism>